<dbReference type="Proteomes" id="UP000595224">
    <property type="component" value="Chromosome"/>
</dbReference>
<evidence type="ECO:0000256" key="1">
    <source>
        <dbReference type="SAM" id="Coils"/>
    </source>
</evidence>
<evidence type="ECO:0000313" key="4">
    <source>
        <dbReference type="Proteomes" id="UP000595224"/>
    </source>
</evidence>
<reference evidence="3 4" key="1">
    <citation type="submission" date="2020-11" db="EMBL/GenBank/DDBJ databases">
        <title>Treponema Peruensis nv. sp., first commensal Treponema isolated from human feces.</title>
        <authorList>
            <person name="Belkhou C."/>
            <person name="Raes J."/>
        </authorList>
    </citation>
    <scope>NUCLEOTIDE SEQUENCE [LARGE SCALE GENOMIC DNA]</scope>
    <source>
        <strain evidence="3 4">RCC2812</strain>
    </source>
</reference>
<gene>
    <name evidence="3" type="ORF">IWA51_11455</name>
</gene>
<name>A0A7T3V4V0_9SPIR</name>
<sequence length="395" mass="44810">MIITQEALSNAINSFEKLFPEKYKTIEIAKQEAKIAKENSKAFNTVKKRELIESTLKNQTQVKQAEKEIAELEKEMSLIINEPLSTFLNANQKAVTQFATINAELKALKAKRNRLKSKIEGLININTESGIPSEFDFSALQTFFPEINIQKLSDIEHFHKTISSILKNECNEQTEIFKKEYDTVLNRIQELTDEIAKIPGIEGTPASAIKKHEEFRLRSEYLKKQIELYAKGNELGKVKTTTQKNAENLEGQFLIDICNIINSDLVLLNNEIEHGRNQIPVLEFAKSNASYTYSSGTDTTGTGSSHSAQILFNLAILKETQVPFLIHDSYIFDPIGDERLSDIILLYRKLGKQVFIALDGENRLRDDIKTILKDDKVTILHLGKNEKSLFGKSQN</sequence>
<dbReference type="KEGG" id="tper:IWA51_11455"/>
<accession>A0A7T3V4V0</accession>
<organism evidence="3 4">
    <name type="scientific">Treponema peruense</name>
    <dbReference type="NCBI Taxonomy" id="2787628"/>
    <lineage>
        <taxon>Bacteria</taxon>
        <taxon>Pseudomonadati</taxon>
        <taxon>Spirochaetota</taxon>
        <taxon>Spirochaetia</taxon>
        <taxon>Spirochaetales</taxon>
        <taxon>Treponemataceae</taxon>
        <taxon>Treponema</taxon>
    </lineage>
</organism>
<feature type="coiled-coil region" evidence="1">
    <location>
        <begin position="55"/>
        <end position="125"/>
    </location>
</feature>
<dbReference type="InterPro" id="IPR018760">
    <property type="entry name" value="DUF2326"/>
</dbReference>
<dbReference type="AlphaFoldDB" id="A0A7T3V4V0"/>
<feature type="domain" description="DUF2326" evidence="2">
    <location>
        <begin position="284"/>
        <end position="391"/>
    </location>
</feature>
<dbReference type="Pfam" id="PF10088">
    <property type="entry name" value="DUF2326"/>
    <property type="match status" value="1"/>
</dbReference>
<evidence type="ECO:0000259" key="2">
    <source>
        <dbReference type="Pfam" id="PF10088"/>
    </source>
</evidence>
<dbReference type="EMBL" id="CP064936">
    <property type="protein sequence ID" value="QQA00853.1"/>
    <property type="molecule type" value="Genomic_DNA"/>
</dbReference>
<evidence type="ECO:0000313" key="3">
    <source>
        <dbReference type="EMBL" id="QQA00853.1"/>
    </source>
</evidence>
<keyword evidence="4" id="KW-1185">Reference proteome</keyword>
<keyword evidence="1" id="KW-0175">Coiled coil</keyword>
<dbReference type="RefSeq" id="WP_198442518.1">
    <property type="nucleotide sequence ID" value="NZ_CBCSHE010000043.1"/>
</dbReference>
<protein>
    <submittedName>
        <fullName evidence="3">DUF2326 domain-containing protein</fullName>
    </submittedName>
</protein>
<proteinExistence type="predicted"/>